<sequence length="115" mass="12676">IANSKNHCKAAWLVAKKEGNLVKKTKSNIPISPQRLNNFFVKDSCDVPDVGADCSSVNNVNNDECIEFLNKSLMNIKDGRPMCNFNLNLVDEQNVLSVVSNLSNSKSEDVYGLSN</sequence>
<protein>
    <submittedName>
        <fullName evidence="1">Uncharacterized protein</fullName>
    </submittedName>
</protein>
<dbReference type="EMBL" id="GECZ01011540">
    <property type="protein sequence ID" value="JAS58229.1"/>
    <property type="molecule type" value="Transcribed_RNA"/>
</dbReference>
<evidence type="ECO:0000313" key="1">
    <source>
        <dbReference type="EMBL" id="JAS58229.1"/>
    </source>
</evidence>
<name>A0A1B6G748_9HEMI</name>
<organism evidence="1">
    <name type="scientific">Cuerna arida</name>
    <dbReference type="NCBI Taxonomy" id="1464854"/>
    <lineage>
        <taxon>Eukaryota</taxon>
        <taxon>Metazoa</taxon>
        <taxon>Ecdysozoa</taxon>
        <taxon>Arthropoda</taxon>
        <taxon>Hexapoda</taxon>
        <taxon>Insecta</taxon>
        <taxon>Pterygota</taxon>
        <taxon>Neoptera</taxon>
        <taxon>Paraneoptera</taxon>
        <taxon>Hemiptera</taxon>
        <taxon>Auchenorrhyncha</taxon>
        <taxon>Membracoidea</taxon>
        <taxon>Cicadellidae</taxon>
        <taxon>Cicadellinae</taxon>
        <taxon>Proconiini</taxon>
        <taxon>Cuerna</taxon>
    </lineage>
</organism>
<feature type="non-terminal residue" evidence="1">
    <location>
        <position position="1"/>
    </location>
</feature>
<feature type="non-terminal residue" evidence="1">
    <location>
        <position position="115"/>
    </location>
</feature>
<gene>
    <name evidence="1" type="ORF">g.50284</name>
</gene>
<reference evidence="1" key="1">
    <citation type="submission" date="2015-11" db="EMBL/GenBank/DDBJ databases">
        <title>De novo transcriptome assembly of four potential Pierce s Disease insect vectors from Arizona vineyards.</title>
        <authorList>
            <person name="Tassone E.E."/>
        </authorList>
    </citation>
    <scope>NUCLEOTIDE SEQUENCE</scope>
</reference>
<accession>A0A1B6G748</accession>
<dbReference type="AlphaFoldDB" id="A0A1B6G748"/>
<proteinExistence type="predicted"/>